<evidence type="ECO:0000313" key="3">
    <source>
        <dbReference type="Proteomes" id="UP000478052"/>
    </source>
</evidence>
<dbReference type="AlphaFoldDB" id="A0A6G0Y4V5"/>
<accession>A0A6G0Y4V5</accession>
<sequence length="637" mass="72431">MVFTFLRNLSKTRKFGRKSVKNECSDPKTNAMTIKSIKGYFSWEAIAGYILPCITRVVNGEELKFVSVRIAETRLLSNYLHCLHADIYKYASVRSYFITDSEAKLLNEITIKQCDGIYGKYTFYAGKDYIVRYEDVIEFYTFIKVCYNRVMCNITPGRIEKCGFIFINSEYAIPYCLKDGRKYLPLFYFDDEAEFQSAVILKDWNLAYIKFCCKVQGIDNELYNFDSCAAITLDDVKNLLPPETHYEDYWPAGAVTLQINQKSTHVHQSSIWIKAPLEVPAPESTIPSAPVMRQSVPVVMNTIQNGWPPNQLVNSCTTPALPPQTTCGYSIASRNQSIAAQCYNAGPQISQGNSLMNGGCHVISPSPLDSANNTAPAICNTVSYSNTVPISRCMTTMYNPVPSSNVISLSNQMQQFHNQRPSNNSQALQQQAQPHQQQLQQRQQQPQPQKRQQIITTPLIRLFNNSTSVLQTPATEIIDLSSPPSSPTTTLEQYSPLNLNIKWKLKKIPEWTWEQDSTNKAAYQVMRATINRKNVSCINVKPYTYTIFIVALVEVIHELLLPYDVFKCAYILYNKLNITLYCGNSEQMKKLRKDSFVSNKEIYAIDTPMVRYEDITKALPQLKKLLSEQDEQQQSAA</sequence>
<dbReference type="EMBL" id="VUJU01006257">
    <property type="protein sequence ID" value="KAF0749024.1"/>
    <property type="molecule type" value="Genomic_DNA"/>
</dbReference>
<protein>
    <submittedName>
        <fullName evidence="2">Uncharacterized protein</fullName>
    </submittedName>
</protein>
<reference evidence="2 3" key="1">
    <citation type="submission" date="2019-08" db="EMBL/GenBank/DDBJ databases">
        <title>Whole genome of Aphis craccivora.</title>
        <authorList>
            <person name="Voronova N.V."/>
            <person name="Shulinski R.S."/>
            <person name="Bandarenka Y.V."/>
            <person name="Zhorov D.G."/>
            <person name="Warner D."/>
        </authorList>
    </citation>
    <scope>NUCLEOTIDE SEQUENCE [LARGE SCALE GENOMIC DNA]</scope>
    <source>
        <strain evidence="2">180601</strain>
        <tissue evidence="2">Whole Body</tissue>
    </source>
</reference>
<evidence type="ECO:0000313" key="2">
    <source>
        <dbReference type="EMBL" id="KAF0749024.1"/>
    </source>
</evidence>
<feature type="compositionally biased region" description="Polar residues" evidence="1">
    <location>
        <begin position="414"/>
        <end position="425"/>
    </location>
</feature>
<dbReference type="Proteomes" id="UP000478052">
    <property type="component" value="Unassembled WGS sequence"/>
</dbReference>
<comment type="caution">
    <text evidence="2">The sequence shown here is derived from an EMBL/GenBank/DDBJ whole genome shotgun (WGS) entry which is preliminary data.</text>
</comment>
<proteinExistence type="predicted"/>
<evidence type="ECO:0000256" key="1">
    <source>
        <dbReference type="SAM" id="MobiDB-lite"/>
    </source>
</evidence>
<keyword evidence="3" id="KW-1185">Reference proteome</keyword>
<name>A0A6G0Y4V5_APHCR</name>
<feature type="region of interest" description="Disordered" evidence="1">
    <location>
        <begin position="414"/>
        <end position="452"/>
    </location>
</feature>
<organism evidence="2 3">
    <name type="scientific">Aphis craccivora</name>
    <name type="common">Cowpea aphid</name>
    <dbReference type="NCBI Taxonomy" id="307492"/>
    <lineage>
        <taxon>Eukaryota</taxon>
        <taxon>Metazoa</taxon>
        <taxon>Ecdysozoa</taxon>
        <taxon>Arthropoda</taxon>
        <taxon>Hexapoda</taxon>
        <taxon>Insecta</taxon>
        <taxon>Pterygota</taxon>
        <taxon>Neoptera</taxon>
        <taxon>Paraneoptera</taxon>
        <taxon>Hemiptera</taxon>
        <taxon>Sternorrhyncha</taxon>
        <taxon>Aphidomorpha</taxon>
        <taxon>Aphidoidea</taxon>
        <taxon>Aphididae</taxon>
        <taxon>Aphidini</taxon>
        <taxon>Aphis</taxon>
        <taxon>Aphis</taxon>
    </lineage>
</organism>
<gene>
    <name evidence="2" type="ORF">FWK35_00022861</name>
</gene>
<feature type="compositionally biased region" description="Low complexity" evidence="1">
    <location>
        <begin position="426"/>
        <end position="452"/>
    </location>
</feature>
<dbReference type="OrthoDB" id="6615917at2759"/>